<proteinExistence type="predicted"/>
<dbReference type="Gene3D" id="3.40.50.300">
    <property type="entry name" value="P-loop containing nucleotide triphosphate hydrolases"/>
    <property type="match status" value="2"/>
</dbReference>
<dbReference type="GO" id="GO:0003677">
    <property type="term" value="F:DNA binding"/>
    <property type="evidence" value="ECO:0007669"/>
    <property type="project" value="InterPro"/>
</dbReference>
<name>A0A1M5XW91_9FLAO</name>
<dbReference type="InterPro" id="IPR027417">
    <property type="entry name" value="P-loop_NTPase"/>
</dbReference>
<dbReference type="InterPro" id="IPR050742">
    <property type="entry name" value="Helicase_Restrict-Modif_Enz"/>
</dbReference>
<evidence type="ECO:0000313" key="6">
    <source>
        <dbReference type="Proteomes" id="UP000290037"/>
    </source>
</evidence>
<dbReference type="CDD" id="cd18799">
    <property type="entry name" value="SF2_C_EcoAI-like"/>
    <property type="match status" value="1"/>
</dbReference>
<evidence type="ECO:0000313" key="3">
    <source>
        <dbReference type="EMBL" id="RXG30303.1"/>
    </source>
</evidence>
<feature type="domain" description="Helicase C-terminal" evidence="2">
    <location>
        <begin position="232"/>
        <end position="405"/>
    </location>
</feature>
<dbReference type="EMBL" id="FQXT01000003">
    <property type="protein sequence ID" value="SHI04060.1"/>
    <property type="molecule type" value="Genomic_DNA"/>
</dbReference>
<feature type="domain" description="Helicase ATP-binding" evidence="1">
    <location>
        <begin position="31"/>
        <end position="183"/>
    </location>
</feature>
<keyword evidence="4" id="KW-0347">Helicase</keyword>
<dbReference type="GO" id="GO:0016787">
    <property type="term" value="F:hydrolase activity"/>
    <property type="evidence" value="ECO:0007669"/>
    <property type="project" value="InterPro"/>
</dbReference>
<dbReference type="EMBL" id="QOVN01000002">
    <property type="protein sequence ID" value="RXG30303.1"/>
    <property type="molecule type" value="Genomic_DNA"/>
</dbReference>
<evidence type="ECO:0000313" key="4">
    <source>
        <dbReference type="EMBL" id="SHI04060.1"/>
    </source>
</evidence>
<dbReference type="SMART" id="SM00490">
    <property type="entry name" value="HELICc"/>
    <property type="match status" value="1"/>
</dbReference>
<dbReference type="GO" id="GO:0004386">
    <property type="term" value="F:helicase activity"/>
    <property type="evidence" value="ECO:0007669"/>
    <property type="project" value="UniProtKB-KW"/>
</dbReference>
<dbReference type="InterPro" id="IPR006935">
    <property type="entry name" value="Helicase/UvrB_N"/>
</dbReference>
<dbReference type="Pfam" id="PF00271">
    <property type="entry name" value="Helicase_C"/>
    <property type="match status" value="1"/>
</dbReference>
<keyword evidence="4" id="KW-0547">Nucleotide-binding</keyword>
<evidence type="ECO:0000259" key="2">
    <source>
        <dbReference type="PROSITE" id="PS51194"/>
    </source>
</evidence>
<dbReference type="SMART" id="SM00487">
    <property type="entry name" value="DEXDc"/>
    <property type="match status" value="1"/>
</dbReference>
<dbReference type="RefSeq" id="WP_072982860.1">
    <property type="nucleotide sequence ID" value="NZ_CAXPJH010000005.1"/>
</dbReference>
<keyword evidence="4" id="KW-0378">Hydrolase</keyword>
<dbReference type="InterPro" id="IPR014001">
    <property type="entry name" value="Helicase_ATP-bd"/>
</dbReference>
<protein>
    <submittedName>
        <fullName evidence="4">Helicase conserved C-terminal domain-containing protein</fullName>
    </submittedName>
    <submittedName>
        <fullName evidence="3">Superfamily II DNA or RNA helicase</fullName>
    </submittedName>
</protein>
<dbReference type="PROSITE" id="PS51194">
    <property type="entry name" value="HELICASE_CTER"/>
    <property type="match status" value="1"/>
</dbReference>
<dbReference type="PANTHER" id="PTHR47396">
    <property type="entry name" value="TYPE I RESTRICTION ENZYME ECOKI R PROTEIN"/>
    <property type="match status" value="1"/>
</dbReference>
<dbReference type="Proteomes" id="UP000184240">
    <property type="component" value="Unassembled WGS sequence"/>
</dbReference>
<dbReference type="GO" id="GO:0005524">
    <property type="term" value="F:ATP binding"/>
    <property type="evidence" value="ECO:0007669"/>
    <property type="project" value="InterPro"/>
</dbReference>
<dbReference type="PROSITE" id="PS51192">
    <property type="entry name" value="HELICASE_ATP_BIND_1"/>
    <property type="match status" value="1"/>
</dbReference>
<keyword evidence="4" id="KW-0067">ATP-binding</keyword>
<accession>A0A1M5XW91</accession>
<keyword evidence="6" id="KW-1185">Reference proteome</keyword>
<dbReference type="STRING" id="573501.SAMN04487999_1758"/>
<dbReference type="InterPro" id="IPR001650">
    <property type="entry name" value="Helicase_C-like"/>
</dbReference>
<dbReference type="Pfam" id="PF04851">
    <property type="entry name" value="ResIII"/>
    <property type="match status" value="1"/>
</dbReference>
<dbReference type="GO" id="GO:0005829">
    <property type="term" value="C:cytosol"/>
    <property type="evidence" value="ECO:0007669"/>
    <property type="project" value="TreeGrafter"/>
</dbReference>
<organism evidence="4 5">
    <name type="scientific">Leeuwenhoekiella palythoae</name>
    <dbReference type="NCBI Taxonomy" id="573501"/>
    <lineage>
        <taxon>Bacteria</taxon>
        <taxon>Pseudomonadati</taxon>
        <taxon>Bacteroidota</taxon>
        <taxon>Flavobacteriia</taxon>
        <taxon>Flavobacteriales</taxon>
        <taxon>Flavobacteriaceae</taxon>
        <taxon>Leeuwenhoekiella</taxon>
    </lineage>
</organism>
<dbReference type="Proteomes" id="UP000290037">
    <property type="component" value="Unassembled WGS sequence"/>
</dbReference>
<reference evidence="5" key="2">
    <citation type="submission" date="2016-11" db="EMBL/GenBank/DDBJ databases">
        <authorList>
            <person name="Varghese N."/>
            <person name="Submissions S."/>
        </authorList>
    </citation>
    <scope>NUCLEOTIDE SEQUENCE [LARGE SCALE GENOMIC DNA]</scope>
    <source>
        <strain evidence="5">DSM 19859</strain>
    </source>
</reference>
<reference evidence="3 6" key="3">
    <citation type="submission" date="2018-07" db="EMBL/GenBank/DDBJ databases">
        <title>Leeuwenhoekiella genomics.</title>
        <authorList>
            <person name="Tahon G."/>
            <person name="Willems A."/>
        </authorList>
    </citation>
    <scope>NUCLEOTIDE SEQUENCE [LARGE SCALE GENOMIC DNA]</scope>
    <source>
        <strain evidence="3 6">LMG 24856</strain>
    </source>
</reference>
<dbReference type="OrthoDB" id="9802848at2"/>
<dbReference type="PANTHER" id="PTHR47396:SF1">
    <property type="entry name" value="ATP-DEPENDENT HELICASE IRC3-RELATED"/>
    <property type="match status" value="1"/>
</dbReference>
<gene>
    <name evidence="3" type="ORF">DSM01_1053</name>
    <name evidence="4" type="ORF">SAMN04487999_1758</name>
</gene>
<evidence type="ECO:0000313" key="5">
    <source>
        <dbReference type="Proteomes" id="UP000184240"/>
    </source>
</evidence>
<dbReference type="AlphaFoldDB" id="A0A1M5XW91"/>
<reference evidence="4" key="1">
    <citation type="submission" date="2016-11" db="EMBL/GenBank/DDBJ databases">
        <authorList>
            <person name="Jaros S."/>
            <person name="Januszkiewicz K."/>
            <person name="Wedrychowicz H."/>
        </authorList>
    </citation>
    <scope>NUCLEOTIDE SEQUENCE [LARGE SCALE GENOMIC DNA]</scope>
    <source>
        <strain evidence="4">DSM 19859</strain>
    </source>
</reference>
<dbReference type="SUPFAM" id="SSF52540">
    <property type="entry name" value="P-loop containing nucleoside triphosphate hydrolases"/>
    <property type="match status" value="1"/>
</dbReference>
<sequence length="509" mass="59231">MSEKASAQDNGNGKELYNYQLNDLDKIFNCMEEESDDFNLLYQLPTGGGKTVIFSEIVRRYIKEKQKKVVILTHRIELSSQTSKMLKSFDVPNMVINSKVKTLEGNEDYMCYVAMVETLNNRLQDEQIDINDIGLVIIDEAHYNSFRKLFSYFKDAFILGVTATPLSSNVKLPMKDNYRKLIIGESIGSLIEKGFLAKANMHTYDVGLKTLQVGINGDYTVKSSEILYTNHSMQEKLLAAYEERAKGTKTLIFNNGINTSRYVYETFREAGYDVKHLDNTHTNKERKEILKWFKNTPDAILTSVSILTTGFDEPSVETIILNRATRSLTLYFQMIGRGSRVLPDKKTFEVIDLGNNMARFGLWDAPMDWNDIFLYPDFYLENLVSDEEIERNFEYVMPPELRAQFSNSESIEFDIKKEYEDVFAKGLKSKEALERSIDQHARIIFENTEDVFDARILARELKEEIQYRIRLYSYCIMKNTKNYKDWLEEDYMRKLRLKLSQMYANIPAQ</sequence>
<evidence type="ECO:0000259" key="1">
    <source>
        <dbReference type="PROSITE" id="PS51192"/>
    </source>
</evidence>